<reference evidence="2 3" key="1">
    <citation type="submission" date="2020-04" db="EMBL/GenBank/DDBJ databases">
        <title>Metagenomic profiling of ammonia- and methane-oxidizing microorganisms in a Dutch drinking water treatment plant.</title>
        <authorList>
            <person name="Poghosyan L."/>
            <person name="Leucker S."/>
        </authorList>
    </citation>
    <scope>NUCLEOTIDE SEQUENCE [LARGE SCALE GENOMIC DNA]</scope>
    <source>
        <strain evidence="2">S-RSF-IL-03</strain>
    </source>
</reference>
<feature type="signal peptide" evidence="1">
    <location>
        <begin position="1"/>
        <end position="27"/>
    </location>
</feature>
<evidence type="ECO:0000256" key="1">
    <source>
        <dbReference type="SAM" id="SignalP"/>
    </source>
</evidence>
<feature type="chain" id="PRO_5032436417" evidence="1">
    <location>
        <begin position="28"/>
        <end position="111"/>
    </location>
</feature>
<keyword evidence="1" id="KW-0732">Signal</keyword>
<comment type="caution">
    <text evidence="2">The sequence shown here is derived from an EMBL/GenBank/DDBJ whole genome shotgun (WGS) entry which is preliminary data.</text>
</comment>
<gene>
    <name evidence="2" type="ORF">HOP12_12480</name>
</gene>
<sequence length="111" mass="12768">MSRRPTITAAVLLAITIALLAPQSAAAADSRVGASFRYWDLEGGNDLRDPILWWRGGPLFAQLEYWDFEDPDARDHLRPELRLIVRDSRRSSYHVGWRHEDHRERLFLGAG</sequence>
<dbReference type="EMBL" id="JABFRW010000161">
    <property type="protein sequence ID" value="NOT34971.1"/>
    <property type="molecule type" value="Genomic_DNA"/>
</dbReference>
<evidence type="ECO:0000313" key="3">
    <source>
        <dbReference type="Proteomes" id="UP000580839"/>
    </source>
</evidence>
<organism evidence="2 3">
    <name type="scientific">Eiseniibacteriota bacterium</name>
    <dbReference type="NCBI Taxonomy" id="2212470"/>
    <lineage>
        <taxon>Bacteria</taxon>
        <taxon>Candidatus Eiseniibacteriota</taxon>
    </lineage>
</organism>
<evidence type="ECO:0000313" key="2">
    <source>
        <dbReference type="EMBL" id="NOT34971.1"/>
    </source>
</evidence>
<proteinExistence type="predicted"/>
<feature type="non-terminal residue" evidence="2">
    <location>
        <position position="111"/>
    </location>
</feature>
<dbReference type="Proteomes" id="UP000580839">
    <property type="component" value="Unassembled WGS sequence"/>
</dbReference>
<accession>A0A849SKK1</accession>
<protein>
    <submittedName>
        <fullName evidence="2">Uncharacterized protein</fullName>
    </submittedName>
</protein>
<dbReference type="AlphaFoldDB" id="A0A849SKK1"/>
<name>A0A849SKK1_UNCEI</name>